<dbReference type="Proteomes" id="UP000426027">
    <property type="component" value="Chromosome"/>
</dbReference>
<feature type="transmembrane region" description="Helical" evidence="1">
    <location>
        <begin position="120"/>
        <end position="143"/>
    </location>
</feature>
<feature type="transmembrane region" description="Helical" evidence="1">
    <location>
        <begin position="88"/>
        <end position="114"/>
    </location>
</feature>
<feature type="transmembrane region" description="Helical" evidence="1">
    <location>
        <begin position="45"/>
        <end position="67"/>
    </location>
</feature>
<evidence type="ECO:0000256" key="1">
    <source>
        <dbReference type="SAM" id="Phobius"/>
    </source>
</evidence>
<organism evidence="2 3">
    <name type="scientific">Phnomibacter ginsenosidimutans</name>
    <dbReference type="NCBI Taxonomy" id="2676868"/>
    <lineage>
        <taxon>Bacteria</taxon>
        <taxon>Pseudomonadati</taxon>
        <taxon>Bacteroidota</taxon>
        <taxon>Chitinophagia</taxon>
        <taxon>Chitinophagales</taxon>
        <taxon>Chitinophagaceae</taxon>
        <taxon>Phnomibacter</taxon>
    </lineage>
</organism>
<name>A0A6I6G7P2_9BACT</name>
<dbReference type="KEGG" id="fls:GLV81_12120"/>
<sequence length="255" mass="28410">MKKIIRFVLTDILRNRIVIAYAVLMAVLSWTVFNMEDTGSKGVLTLLNIVLLVVPLVSVLFSTIYIYNSAEFIELLLSQPVKRPQIWLSLFGGLSISFIIAFALAVGLPLFLYADFHQAVILFATGCLLSAIFVALAFLAAIMSRDKAKGVGVSILLWLYFALLFDGLVLFLMFQFADYPIEKPMVLLSATSPLDLARILNLMQIDASAMMGYTGAIFKNYFGSGWGVLLSFGLLLAWALVPFWISLRIFKRKDL</sequence>
<keyword evidence="1" id="KW-1133">Transmembrane helix</keyword>
<dbReference type="GO" id="GO:0140359">
    <property type="term" value="F:ABC-type transporter activity"/>
    <property type="evidence" value="ECO:0007669"/>
    <property type="project" value="InterPro"/>
</dbReference>
<dbReference type="AlphaFoldDB" id="A0A6I6G7P2"/>
<proteinExistence type="predicted"/>
<dbReference type="Pfam" id="PF12679">
    <property type="entry name" value="ABC2_membrane_2"/>
    <property type="match status" value="1"/>
</dbReference>
<gene>
    <name evidence="2" type="ORF">GLV81_12120</name>
</gene>
<feature type="transmembrane region" description="Helical" evidence="1">
    <location>
        <begin position="155"/>
        <end position="177"/>
    </location>
</feature>
<keyword evidence="3" id="KW-1185">Reference proteome</keyword>
<reference evidence="2 3" key="1">
    <citation type="submission" date="2019-11" db="EMBL/GenBank/DDBJ databases">
        <authorList>
            <person name="Im W.T."/>
        </authorList>
    </citation>
    <scope>NUCLEOTIDE SEQUENCE [LARGE SCALE GENOMIC DNA]</scope>
    <source>
        <strain evidence="2 3">SB-02</strain>
    </source>
</reference>
<feature type="transmembrane region" description="Helical" evidence="1">
    <location>
        <begin position="226"/>
        <end position="247"/>
    </location>
</feature>
<keyword evidence="1" id="KW-0472">Membrane</keyword>
<feature type="transmembrane region" description="Helical" evidence="1">
    <location>
        <begin position="12"/>
        <end position="33"/>
    </location>
</feature>
<dbReference type="GO" id="GO:0005886">
    <property type="term" value="C:plasma membrane"/>
    <property type="evidence" value="ECO:0007669"/>
    <property type="project" value="UniProtKB-SubCell"/>
</dbReference>
<evidence type="ECO:0000313" key="3">
    <source>
        <dbReference type="Proteomes" id="UP000426027"/>
    </source>
</evidence>
<accession>A0A6I6G7P2</accession>
<keyword evidence="1" id="KW-0812">Transmembrane</keyword>
<protein>
    <submittedName>
        <fullName evidence="2">ABC transporter permease subunit</fullName>
    </submittedName>
</protein>
<dbReference type="RefSeq" id="WP_157479099.1">
    <property type="nucleotide sequence ID" value="NZ_CP046566.1"/>
</dbReference>
<dbReference type="EMBL" id="CP046566">
    <property type="protein sequence ID" value="QGW28746.1"/>
    <property type="molecule type" value="Genomic_DNA"/>
</dbReference>
<evidence type="ECO:0000313" key="2">
    <source>
        <dbReference type="EMBL" id="QGW28746.1"/>
    </source>
</evidence>